<dbReference type="PANTHER" id="PTHR12558:SF13">
    <property type="entry name" value="CELL DIVISION CYCLE PROTEIN 27 HOMOLOG"/>
    <property type="match status" value="1"/>
</dbReference>
<dbReference type="SUPFAM" id="SSF48452">
    <property type="entry name" value="TPR-like"/>
    <property type="match status" value="2"/>
</dbReference>
<evidence type="ECO:0000256" key="1">
    <source>
        <dbReference type="PROSITE-ProRule" id="PRU00339"/>
    </source>
</evidence>
<proteinExistence type="predicted"/>
<dbReference type="PANTHER" id="PTHR12558">
    <property type="entry name" value="CELL DIVISION CYCLE 16,23,27"/>
    <property type="match status" value="1"/>
</dbReference>
<dbReference type="Pfam" id="PF13428">
    <property type="entry name" value="TPR_14"/>
    <property type="match status" value="1"/>
</dbReference>
<dbReference type="PROSITE" id="PS51257">
    <property type="entry name" value="PROKAR_LIPOPROTEIN"/>
    <property type="match status" value="1"/>
</dbReference>
<dbReference type="InterPro" id="IPR011990">
    <property type="entry name" value="TPR-like_helical_dom_sf"/>
</dbReference>
<dbReference type="Pfam" id="PF13432">
    <property type="entry name" value="TPR_16"/>
    <property type="match status" value="2"/>
</dbReference>
<feature type="chain" id="PRO_5031547498" evidence="3">
    <location>
        <begin position="27"/>
        <end position="505"/>
    </location>
</feature>
<dbReference type="Proteomes" id="UP000525652">
    <property type="component" value="Unassembled WGS sequence"/>
</dbReference>
<feature type="repeat" description="TPR" evidence="1">
    <location>
        <begin position="170"/>
        <end position="203"/>
    </location>
</feature>
<dbReference type="InterPro" id="IPR019734">
    <property type="entry name" value="TPR_rpt"/>
</dbReference>
<evidence type="ECO:0000256" key="3">
    <source>
        <dbReference type="SAM" id="SignalP"/>
    </source>
</evidence>
<dbReference type="SMART" id="SM00028">
    <property type="entry name" value="TPR"/>
    <property type="match status" value="5"/>
</dbReference>
<dbReference type="RefSeq" id="WP_185691446.1">
    <property type="nucleotide sequence ID" value="NZ_JACHVA010000033.1"/>
</dbReference>
<feature type="signal peptide" evidence="3">
    <location>
        <begin position="1"/>
        <end position="26"/>
    </location>
</feature>
<evidence type="ECO:0000256" key="2">
    <source>
        <dbReference type="SAM" id="MobiDB-lite"/>
    </source>
</evidence>
<sequence>MARPSRSVLRWFFPLFFSLFFLTACSDPEAKFEEQLAEASALIDQGQYDQAIELLNQLDEKYPDRGVVLQELGRAYEESDVGLFAGVFYEKAAQADAEFSELLFPAARFFAEEGDRNRALSTIDDYLELYPDDAEAWRFSAELLAENQRFQSALSAHLRAERLDGPSRNPEYAATMGELYMQAGNIPQAEIHFQTALSEAPDDRFRALMGLLGASYRAENFPQAEEILATLNEEFPGAVESSQWAGAQDDVKAWRVRQDTLAAEIAALEERRKLAEAEAEESEEAETSTDDENRVGHGTVLAHNPQQGGGKMAVLEDPQSTIDGKLAGVGEMEILEMEVEPEPEPEPLPPPPPPEPTTLDYALEAREERDFDRAIPLFWKAVQEDSDNPEVWAELSKTYMMEGDPENAEIAILEARRRDPESLEYTMTYLSVIEKSRSRARYMEELERAYSQIPDSPELSLAMARAYAQPGGNPANAAFFFREFLELAPNDPNVDAVRRELNALP</sequence>
<dbReference type="PROSITE" id="PS50005">
    <property type="entry name" value="TPR"/>
    <property type="match status" value="1"/>
</dbReference>
<dbReference type="Gene3D" id="1.25.40.10">
    <property type="entry name" value="Tetratricopeptide repeat domain"/>
    <property type="match status" value="3"/>
</dbReference>
<accession>A0A7X1AVC9</accession>
<feature type="compositionally biased region" description="Acidic residues" evidence="2">
    <location>
        <begin position="277"/>
        <end position="290"/>
    </location>
</feature>
<organism evidence="4 5">
    <name type="scientific">Puniceicoccus vermicola</name>
    <dbReference type="NCBI Taxonomy" id="388746"/>
    <lineage>
        <taxon>Bacteria</taxon>
        <taxon>Pseudomonadati</taxon>
        <taxon>Verrucomicrobiota</taxon>
        <taxon>Opitutia</taxon>
        <taxon>Puniceicoccales</taxon>
        <taxon>Puniceicoccaceae</taxon>
        <taxon>Puniceicoccus</taxon>
    </lineage>
</organism>
<protein>
    <submittedName>
        <fullName evidence="4">Tetratricopeptide repeat protein</fullName>
    </submittedName>
</protein>
<dbReference type="EMBL" id="JACHVA010000033">
    <property type="protein sequence ID" value="MBC2600706.1"/>
    <property type="molecule type" value="Genomic_DNA"/>
</dbReference>
<comment type="caution">
    <text evidence="4">The sequence shown here is derived from an EMBL/GenBank/DDBJ whole genome shotgun (WGS) entry which is preliminary data.</text>
</comment>
<dbReference type="Pfam" id="PF14559">
    <property type="entry name" value="TPR_19"/>
    <property type="match status" value="1"/>
</dbReference>
<gene>
    <name evidence="4" type="ORF">H5P30_02805</name>
</gene>
<evidence type="ECO:0000313" key="4">
    <source>
        <dbReference type="EMBL" id="MBC2600706.1"/>
    </source>
</evidence>
<keyword evidence="1" id="KW-0802">TPR repeat</keyword>
<feature type="region of interest" description="Disordered" evidence="2">
    <location>
        <begin position="273"/>
        <end position="312"/>
    </location>
</feature>
<name>A0A7X1AVC9_9BACT</name>
<keyword evidence="3" id="KW-0732">Signal</keyword>
<dbReference type="AlphaFoldDB" id="A0A7X1AVC9"/>
<keyword evidence="5" id="KW-1185">Reference proteome</keyword>
<evidence type="ECO:0000313" key="5">
    <source>
        <dbReference type="Proteomes" id="UP000525652"/>
    </source>
</evidence>
<reference evidence="4 5" key="1">
    <citation type="submission" date="2020-07" db="EMBL/GenBank/DDBJ databases">
        <authorList>
            <person name="Feng X."/>
        </authorList>
    </citation>
    <scope>NUCLEOTIDE SEQUENCE [LARGE SCALE GENOMIC DNA]</scope>
    <source>
        <strain evidence="4 5">JCM14086</strain>
    </source>
</reference>